<feature type="transmembrane region" description="Helical" evidence="1">
    <location>
        <begin position="12"/>
        <end position="33"/>
    </location>
</feature>
<keyword evidence="1" id="KW-0812">Transmembrane</keyword>
<keyword evidence="3" id="KW-1185">Reference proteome</keyword>
<organism evidence="2 3">
    <name type="scientific">Parvularcula mediterranea</name>
    <dbReference type="NCBI Taxonomy" id="2732508"/>
    <lineage>
        <taxon>Bacteria</taxon>
        <taxon>Pseudomonadati</taxon>
        <taxon>Pseudomonadota</taxon>
        <taxon>Alphaproteobacteria</taxon>
        <taxon>Parvularculales</taxon>
        <taxon>Parvularculaceae</taxon>
        <taxon>Parvularcula</taxon>
    </lineage>
</organism>
<keyword evidence="1" id="KW-1133">Transmembrane helix</keyword>
<dbReference type="Proteomes" id="UP000536835">
    <property type="component" value="Unassembled WGS sequence"/>
</dbReference>
<dbReference type="RefSeq" id="WP_173199072.1">
    <property type="nucleotide sequence ID" value="NZ_JABFCX010000003.1"/>
</dbReference>
<dbReference type="AlphaFoldDB" id="A0A7Y3RNH9"/>
<reference evidence="2 3" key="1">
    <citation type="submission" date="2020-05" db="EMBL/GenBank/DDBJ databases">
        <title>Parvularcula mediterraneae sp. nov., isolated from polypropylene straw from shallow seawater of the seashore of Laganas in Zakynthos island, Greece.</title>
        <authorList>
            <person name="Szabo I."/>
            <person name="Al-Omari J."/>
            <person name="Rado J."/>
            <person name="Szerdahelyi G.S."/>
        </authorList>
    </citation>
    <scope>NUCLEOTIDE SEQUENCE [LARGE SCALE GENOMIC DNA]</scope>
    <source>
        <strain evidence="2 3">ZS-1/3</strain>
    </source>
</reference>
<dbReference type="EMBL" id="JABFCX010000003">
    <property type="protein sequence ID" value="NNU16527.1"/>
    <property type="molecule type" value="Genomic_DNA"/>
</dbReference>
<name>A0A7Y3RNH9_9PROT</name>
<evidence type="ECO:0000313" key="2">
    <source>
        <dbReference type="EMBL" id="NNU16527.1"/>
    </source>
</evidence>
<accession>A0A7Y3RNH9</accession>
<proteinExistence type="predicted"/>
<gene>
    <name evidence="2" type="ORF">HK107_09365</name>
</gene>
<evidence type="ECO:0000313" key="3">
    <source>
        <dbReference type="Proteomes" id="UP000536835"/>
    </source>
</evidence>
<evidence type="ECO:0000256" key="1">
    <source>
        <dbReference type="SAM" id="Phobius"/>
    </source>
</evidence>
<keyword evidence="1" id="KW-0472">Membrane</keyword>
<sequence length="255" mass="28880">MIFRRILEHVRTQNWIAVGIDFVIVVVGVFIGIQLGNWNEERAGQTRAVGYLERLAADLDLTTESFENNRIFREQVRDQGERALSFYEDRGSASDWQVISAFMEASHSIGVRSVRATYEELTSTGDVALLEDSELMRELGVYYGEIKINDLISEFPAYRRTVRGIIPVALQRYHTEHCYETSVRQAQLFKECPAPTGLGIETGPVVASLLSNEELRNELRYWVATGDIVVGILYREAARSQALTDRVRASVEASR</sequence>
<protein>
    <submittedName>
        <fullName evidence="2">Uncharacterized protein</fullName>
    </submittedName>
</protein>
<comment type="caution">
    <text evidence="2">The sequence shown here is derived from an EMBL/GenBank/DDBJ whole genome shotgun (WGS) entry which is preliminary data.</text>
</comment>